<dbReference type="Pfam" id="PF07119">
    <property type="entry name" value="DUF1375"/>
    <property type="match status" value="1"/>
</dbReference>
<proteinExistence type="predicted"/>
<reference evidence="1 2" key="1">
    <citation type="submission" date="2016-10" db="EMBL/GenBank/DDBJ databases">
        <title>Pseudomonas lactis sp. nov. and Pseudomonas paralactis sp. nov., isolated from bovine raw milk.</title>
        <authorList>
            <person name="Von Neubeck M."/>
            <person name="Huptas C."/>
            <person name="Glueck C."/>
            <person name="Krewinkel M."/>
            <person name="Stoeckel M."/>
            <person name="Stressler T."/>
            <person name="Fischer L."/>
            <person name="Hinrichs J."/>
            <person name="Scherer S."/>
            <person name="Wenning M."/>
        </authorList>
    </citation>
    <scope>NUCLEOTIDE SEQUENCE [LARGE SCALE GENOMIC DNA]</scope>
    <source>
        <strain evidence="1 2">DSM 17516</strain>
    </source>
</reference>
<evidence type="ECO:0000313" key="1">
    <source>
        <dbReference type="EMBL" id="ONH54506.1"/>
    </source>
</evidence>
<dbReference type="PROSITE" id="PS51257">
    <property type="entry name" value="PROKAR_LIPOPROTEIN"/>
    <property type="match status" value="1"/>
</dbReference>
<dbReference type="EMBL" id="MNPW01000005">
    <property type="protein sequence ID" value="ONH54506.1"/>
    <property type="molecule type" value="Genomic_DNA"/>
</dbReference>
<sequence length="114" mass="12185">MTMKAKKMLRWLAVMGGVLALGGCGTVTTVLREDSATVHSLKAKKTYCQSVPRIYSGVAYDLCVLHGPPNSGSGVSLNDVPWAFIDVPISGVLDTLVLPYTIYQQSVNGSIELL</sequence>
<dbReference type="Proteomes" id="UP000189295">
    <property type="component" value="Unassembled WGS sequence"/>
</dbReference>
<evidence type="ECO:0008006" key="3">
    <source>
        <dbReference type="Google" id="ProtNLM"/>
    </source>
</evidence>
<evidence type="ECO:0000313" key="2">
    <source>
        <dbReference type="Proteomes" id="UP000189295"/>
    </source>
</evidence>
<name>A0A1V2KBP4_PSECE</name>
<comment type="caution">
    <text evidence="1">The sequence shown here is derived from an EMBL/GenBank/DDBJ whole genome shotgun (WGS) entry which is preliminary data.</text>
</comment>
<protein>
    <recommendedName>
        <fullName evidence="3">YceK/YidQ family lipoprotein</fullName>
    </recommendedName>
</protein>
<gene>
    <name evidence="1" type="ORF">BLL36_12600</name>
</gene>
<accession>A0A1V2KBP4</accession>
<dbReference type="AlphaFoldDB" id="A0A1V2KBP4"/>
<organism evidence="1 2">
    <name type="scientific">Pseudomonas cedrina subsp. cedrina</name>
    <dbReference type="NCBI Taxonomy" id="76762"/>
    <lineage>
        <taxon>Bacteria</taxon>
        <taxon>Pseudomonadati</taxon>
        <taxon>Pseudomonadota</taxon>
        <taxon>Gammaproteobacteria</taxon>
        <taxon>Pseudomonadales</taxon>
        <taxon>Pseudomonadaceae</taxon>
        <taxon>Pseudomonas</taxon>
    </lineage>
</organism>
<dbReference type="InterPro" id="IPR010780">
    <property type="entry name" value="DUF1375"/>
</dbReference>